<dbReference type="Gene3D" id="3.40.50.300">
    <property type="entry name" value="P-loop containing nucleotide triphosphate hydrolases"/>
    <property type="match status" value="1"/>
</dbReference>
<protein>
    <submittedName>
        <fullName evidence="1">Uncharacterized protein</fullName>
    </submittedName>
</protein>
<proteinExistence type="predicted"/>
<dbReference type="Proteomes" id="UP000295511">
    <property type="component" value="Unassembled WGS sequence"/>
</dbReference>
<name>A0A4V2ZTF0_9MICC</name>
<gene>
    <name evidence="1" type="ORF">E1809_09125</name>
</gene>
<dbReference type="AlphaFoldDB" id="A0A4V2ZTF0"/>
<dbReference type="EMBL" id="SMRU01000009">
    <property type="protein sequence ID" value="TDF96874.1"/>
    <property type="molecule type" value="Genomic_DNA"/>
</dbReference>
<keyword evidence="2" id="KW-1185">Reference proteome</keyword>
<accession>A0A4V2ZTF0</accession>
<organism evidence="1 2">
    <name type="scientific">Arthrobacter terricola</name>
    <dbReference type="NCBI Taxonomy" id="2547396"/>
    <lineage>
        <taxon>Bacteria</taxon>
        <taxon>Bacillati</taxon>
        <taxon>Actinomycetota</taxon>
        <taxon>Actinomycetes</taxon>
        <taxon>Micrococcales</taxon>
        <taxon>Micrococcaceae</taxon>
        <taxon>Arthrobacter</taxon>
    </lineage>
</organism>
<reference evidence="1 2" key="1">
    <citation type="submission" date="2019-03" db="EMBL/GenBank/DDBJ databases">
        <title>Whole genome sequence of Arthrobacter sp JH1-1.</title>
        <authorList>
            <person name="Trinh H.N."/>
        </authorList>
    </citation>
    <scope>NUCLEOTIDE SEQUENCE [LARGE SCALE GENOMIC DNA]</scope>
    <source>
        <strain evidence="1 2">JH1-1</strain>
    </source>
</reference>
<dbReference type="RefSeq" id="WP_133203923.1">
    <property type="nucleotide sequence ID" value="NZ_SMRU01000009.1"/>
</dbReference>
<dbReference type="InterPro" id="IPR027417">
    <property type="entry name" value="P-loop_NTPase"/>
</dbReference>
<dbReference type="OrthoDB" id="10005496at2"/>
<evidence type="ECO:0000313" key="2">
    <source>
        <dbReference type="Proteomes" id="UP000295511"/>
    </source>
</evidence>
<sequence>MEMSTIHMEKAIVAAATGESVLILGQTQRTAERIARDIEDTMGSLLAYKINRSNGNTRIDFPDGGTIRFLTIRSELRGYSFDRVYVPVDLEHDERLKERIWWTLQTSKTGEVTGYGHSRTRD</sequence>
<evidence type="ECO:0000313" key="1">
    <source>
        <dbReference type="EMBL" id="TDF96874.1"/>
    </source>
</evidence>
<comment type="caution">
    <text evidence="1">The sequence shown here is derived from an EMBL/GenBank/DDBJ whole genome shotgun (WGS) entry which is preliminary data.</text>
</comment>